<proteinExistence type="predicted"/>
<evidence type="ECO:0000313" key="5">
    <source>
        <dbReference type="Proteomes" id="UP000242287"/>
    </source>
</evidence>
<keyword evidence="2" id="KW-0812">Transmembrane</keyword>
<keyword evidence="5" id="KW-1185">Reference proteome</keyword>
<keyword evidence="2" id="KW-0472">Membrane</keyword>
<keyword evidence="2" id="KW-1133">Transmembrane helix</keyword>
<feature type="region of interest" description="Disordered" evidence="1">
    <location>
        <begin position="17"/>
        <end position="49"/>
    </location>
</feature>
<sequence length="236" mass="26509">MLAKSVPERRVRFARANTYHSPPGLTHSLESSPVSSAGLLTPPSHTTMLPGPTPYSLHPHSKAPLKPDSQIRLHPLLSFSTSPLSRYDLMDAPSMMTSHHVRISSRELAEPATSPPVQSMTIVSPHLLWKIRVAPRSTSKRFITVADVLNAIYENLRTNITGAEFAALPTEKDMARATSAYKQRYRRQRDSRAYEEEKKKGMKRVDFLMGFTRFMGISYAGLGSNYWMLNVGDQRL</sequence>
<dbReference type="OrthoDB" id="2783256at2759"/>
<dbReference type="InterPro" id="IPR046522">
    <property type="entry name" value="DUF6699"/>
</dbReference>
<evidence type="ECO:0000313" key="4">
    <source>
        <dbReference type="EMBL" id="PFH49078.1"/>
    </source>
</evidence>
<feature type="domain" description="DUF6699" evidence="3">
    <location>
        <begin position="86"/>
        <end position="218"/>
    </location>
</feature>
<protein>
    <recommendedName>
        <fullName evidence="3">DUF6699 domain-containing protein</fullName>
    </recommendedName>
</protein>
<reference evidence="4 5" key="1">
    <citation type="submission" date="2014-02" db="EMBL/GenBank/DDBJ databases">
        <title>Transposable element dynamics among asymbiotic and ectomycorrhizal Amanita fungi.</title>
        <authorList>
            <consortium name="DOE Joint Genome Institute"/>
            <person name="Hess J."/>
            <person name="Skrede I."/>
            <person name="Wolfe B."/>
            <person name="LaButti K."/>
            <person name="Ohm R.A."/>
            <person name="Grigoriev I.V."/>
            <person name="Pringle A."/>
        </authorList>
    </citation>
    <scope>NUCLEOTIDE SEQUENCE [LARGE SCALE GENOMIC DNA]</scope>
    <source>
        <strain evidence="4 5">SKay4041</strain>
    </source>
</reference>
<dbReference type="Proteomes" id="UP000242287">
    <property type="component" value="Unassembled WGS sequence"/>
</dbReference>
<evidence type="ECO:0000259" key="3">
    <source>
        <dbReference type="Pfam" id="PF20415"/>
    </source>
</evidence>
<gene>
    <name evidence="4" type="ORF">AMATHDRAFT_5224</name>
</gene>
<dbReference type="STRING" id="703135.A0A2A9NG73"/>
<dbReference type="AlphaFoldDB" id="A0A2A9NG73"/>
<dbReference type="Pfam" id="PF20415">
    <property type="entry name" value="DUF6699"/>
    <property type="match status" value="1"/>
</dbReference>
<name>A0A2A9NG73_9AGAR</name>
<feature type="transmembrane region" description="Helical" evidence="2">
    <location>
        <begin position="207"/>
        <end position="229"/>
    </location>
</feature>
<dbReference type="EMBL" id="KZ302040">
    <property type="protein sequence ID" value="PFH49078.1"/>
    <property type="molecule type" value="Genomic_DNA"/>
</dbReference>
<evidence type="ECO:0000256" key="1">
    <source>
        <dbReference type="SAM" id="MobiDB-lite"/>
    </source>
</evidence>
<organism evidence="4 5">
    <name type="scientific">Amanita thiersii Skay4041</name>
    <dbReference type="NCBI Taxonomy" id="703135"/>
    <lineage>
        <taxon>Eukaryota</taxon>
        <taxon>Fungi</taxon>
        <taxon>Dikarya</taxon>
        <taxon>Basidiomycota</taxon>
        <taxon>Agaricomycotina</taxon>
        <taxon>Agaricomycetes</taxon>
        <taxon>Agaricomycetidae</taxon>
        <taxon>Agaricales</taxon>
        <taxon>Pluteineae</taxon>
        <taxon>Amanitaceae</taxon>
        <taxon>Amanita</taxon>
    </lineage>
</organism>
<evidence type="ECO:0000256" key="2">
    <source>
        <dbReference type="SAM" id="Phobius"/>
    </source>
</evidence>
<accession>A0A2A9NG73</accession>